<name>A0A915E392_9BILA</name>
<feature type="chain" id="PRO_5038114985" evidence="2">
    <location>
        <begin position="22"/>
        <end position="110"/>
    </location>
</feature>
<organism evidence="3 4">
    <name type="scientific">Ditylenchus dipsaci</name>
    <dbReference type="NCBI Taxonomy" id="166011"/>
    <lineage>
        <taxon>Eukaryota</taxon>
        <taxon>Metazoa</taxon>
        <taxon>Ecdysozoa</taxon>
        <taxon>Nematoda</taxon>
        <taxon>Chromadorea</taxon>
        <taxon>Rhabditida</taxon>
        <taxon>Tylenchina</taxon>
        <taxon>Tylenchomorpha</taxon>
        <taxon>Sphaerularioidea</taxon>
        <taxon>Anguinidae</taxon>
        <taxon>Anguininae</taxon>
        <taxon>Ditylenchus</taxon>
    </lineage>
</organism>
<sequence>MMTSLSLITVSILVVLGEISGKQFTSGDLARHSPPALSPLRKRHPTYDERNPGRPIATLRAIVAKRAAKHSSPPTLLRLSTGRTALAATPLLKSLLVSLQTAAAKALHTP</sequence>
<keyword evidence="2" id="KW-0732">Signal</keyword>
<dbReference type="WBParaSite" id="jg25727">
    <property type="protein sequence ID" value="jg25727"/>
    <property type="gene ID" value="jg25727"/>
</dbReference>
<proteinExistence type="predicted"/>
<reference evidence="4" key="1">
    <citation type="submission" date="2022-11" db="UniProtKB">
        <authorList>
            <consortium name="WormBaseParasite"/>
        </authorList>
    </citation>
    <scope>IDENTIFICATION</scope>
</reference>
<evidence type="ECO:0000313" key="3">
    <source>
        <dbReference type="Proteomes" id="UP000887574"/>
    </source>
</evidence>
<accession>A0A915E392</accession>
<evidence type="ECO:0000256" key="2">
    <source>
        <dbReference type="SAM" id="SignalP"/>
    </source>
</evidence>
<feature type="signal peptide" evidence="2">
    <location>
        <begin position="1"/>
        <end position="21"/>
    </location>
</feature>
<keyword evidence="3" id="KW-1185">Reference proteome</keyword>
<evidence type="ECO:0000313" key="4">
    <source>
        <dbReference type="WBParaSite" id="jg25727"/>
    </source>
</evidence>
<protein>
    <submittedName>
        <fullName evidence="4">Secreted protein</fullName>
    </submittedName>
</protein>
<evidence type="ECO:0000256" key="1">
    <source>
        <dbReference type="SAM" id="MobiDB-lite"/>
    </source>
</evidence>
<feature type="region of interest" description="Disordered" evidence="1">
    <location>
        <begin position="27"/>
        <end position="53"/>
    </location>
</feature>
<dbReference type="AlphaFoldDB" id="A0A915E392"/>
<dbReference type="Proteomes" id="UP000887574">
    <property type="component" value="Unplaced"/>
</dbReference>